<gene>
    <name evidence="2" type="ORF">GCM10008960_20480</name>
</gene>
<dbReference type="Gene3D" id="3.40.50.720">
    <property type="entry name" value="NAD(P)-binding Rossmann-like Domain"/>
    <property type="match status" value="1"/>
</dbReference>
<keyword evidence="3" id="KW-1185">Reference proteome</keyword>
<evidence type="ECO:0000313" key="3">
    <source>
        <dbReference type="Proteomes" id="UP000644548"/>
    </source>
</evidence>
<feature type="domain" description="RmlD-like substrate binding" evidence="1">
    <location>
        <begin position="2"/>
        <end position="144"/>
    </location>
</feature>
<dbReference type="InterPro" id="IPR036291">
    <property type="entry name" value="NAD(P)-bd_dom_sf"/>
</dbReference>
<comment type="caution">
    <text evidence="2">The sequence shown here is derived from an EMBL/GenBank/DDBJ whole genome shotgun (WGS) entry which is preliminary data.</text>
</comment>
<dbReference type="RefSeq" id="WP_189073065.1">
    <property type="nucleotide sequence ID" value="NZ_BMQN01000003.1"/>
</dbReference>
<organism evidence="2 3">
    <name type="scientific">Deinococcus sedimenti</name>
    <dbReference type="NCBI Taxonomy" id="1867090"/>
    <lineage>
        <taxon>Bacteria</taxon>
        <taxon>Thermotogati</taxon>
        <taxon>Deinococcota</taxon>
        <taxon>Deinococci</taxon>
        <taxon>Deinococcales</taxon>
        <taxon>Deinococcaceae</taxon>
        <taxon>Deinococcus</taxon>
    </lineage>
</organism>
<sequence>MILLTGGSGRLGQALQALVPGMICPDSRTLDVTCPGSVERAVQGARPDVIVHAAAFTDVQAAQARPAECWNVNVNGTRWVAQAAQGVHAKLVFISTDYVFDGRRGQYREHEPPGIPTTFYGLSKLVAEEAARACADHLIVRTSFRSSPFPHPVAFTDQFTSQDYVDVIAPELALLITRARALSDAVLHVGTERKSVYDLARRRSGSVRPGRRAEASLSLPADVSLDVTRWRELKAGWGVP</sequence>
<dbReference type="InterPro" id="IPR029903">
    <property type="entry name" value="RmlD-like-bd"/>
</dbReference>
<reference evidence="3" key="1">
    <citation type="journal article" date="2019" name="Int. J. Syst. Evol. Microbiol.">
        <title>The Global Catalogue of Microorganisms (GCM) 10K type strain sequencing project: providing services to taxonomists for standard genome sequencing and annotation.</title>
        <authorList>
            <consortium name="The Broad Institute Genomics Platform"/>
            <consortium name="The Broad Institute Genome Sequencing Center for Infectious Disease"/>
            <person name="Wu L."/>
            <person name="Ma J."/>
        </authorList>
    </citation>
    <scope>NUCLEOTIDE SEQUENCE [LARGE SCALE GENOMIC DNA]</scope>
    <source>
        <strain evidence="3">JCM 31405</strain>
    </source>
</reference>
<dbReference type="PANTHER" id="PTHR43242:SF1">
    <property type="entry name" value="NAD(P)-BINDING ROSSMANN-FOLD SUPERFAMILY PROTEIN"/>
    <property type="match status" value="1"/>
</dbReference>
<dbReference type="EMBL" id="BMQN01000003">
    <property type="protein sequence ID" value="GGR93389.1"/>
    <property type="molecule type" value="Genomic_DNA"/>
</dbReference>
<name>A0ABQ2S764_9DEIO</name>
<dbReference type="SUPFAM" id="SSF51735">
    <property type="entry name" value="NAD(P)-binding Rossmann-fold domains"/>
    <property type="match status" value="1"/>
</dbReference>
<evidence type="ECO:0000313" key="2">
    <source>
        <dbReference type="EMBL" id="GGR93389.1"/>
    </source>
</evidence>
<dbReference type="Pfam" id="PF04321">
    <property type="entry name" value="RmlD_sub_bind"/>
    <property type="match status" value="1"/>
</dbReference>
<evidence type="ECO:0000259" key="1">
    <source>
        <dbReference type="Pfam" id="PF04321"/>
    </source>
</evidence>
<dbReference type="PANTHER" id="PTHR43242">
    <property type="entry name" value="NAD(P)-BINDING ROSSMANN-FOLD SUPERFAMILY PROTEIN"/>
    <property type="match status" value="1"/>
</dbReference>
<proteinExistence type="predicted"/>
<protein>
    <submittedName>
        <fullName evidence="2">dTDP-4-rhamnose reductase</fullName>
    </submittedName>
</protein>
<dbReference type="Proteomes" id="UP000644548">
    <property type="component" value="Unassembled WGS sequence"/>
</dbReference>
<accession>A0ABQ2S764</accession>